<keyword evidence="3" id="KW-0378">Hydrolase</keyword>
<dbReference type="InterPro" id="IPR029491">
    <property type="entry name" value="Helicase_HTH"/>
</dbReference>
<keyword evidence="2" id="KW-0227">DNA damage</keyword>
<dbReference type="Pfam" id="PF21530">
    <property type="entry name" value="Pif1_2B_dom"/>
    <property type="match status" value="1"/>
</dbReference>
<dbReference type="InterPro" id="IPR049163">
    <property type="entry name" value="Pif1-like_2B_dom"/>
</dbReference>
<dbReference type="Gene3D" id="3.40.50.300">
    <property type="entry name" value="P-loop containing nucleotide triphosphate hydrolases"/>
    <property type="match status" value="1"/>
</dbReference>
<organism evidence="10 11">
    <name type="scientific">Candidatus Portnoybacteria bacterium RIFCSPLOWO2_02_FULL_39_11</name>
    <dbReference type="NCBI Taxonomy" id="1802001"/>
    <lineage>
        <taxon>Bacteria</taxon>
        <taxon>Candidatus Portnoyibacteriota</taxon>
    </lineage>
</organism>
<evidence type="ECO:0000256" key="8">
    <source>
        <dbReference type="ARBA" id="ARBA00023235"/>
    </source>
</evidence>
<evidence type="ECO:0000256" key="4">
    <source>
        <dbReference type="ARBA" id="ARBA00022806"/>
    </source>
</evidence>
<dbReference type="CDD" id="cd18809">
    <property type="entry name" value="SF1_C_RecD"/>
    <property type="match status" value="1"/>
</dbReference>
<evidence type="ECO:0000313" key="11">
    <source>
        <dbReference type="Proteomes" id="UP000177126"/>
    </source>
</evidence>
<protein>
    <submittedName>
        <fullName evidence="10">AAA family ATPase</fullName>
    </submittedName>
</protein>
<dbReference type="Pfam" id="PF05970">
    <property type="entry name" value="PIF1"/>
    <property type="match status" value="1"/>
</dbReference>
<keyword evidence="4" id="KW-0347">Helicase</keyword>
<evidence type="ECO:0000313" key="10">
    <source>
        <dbReference type="EMBL" id="OGZ41041.1"/>
    </source>
</evidence>
<evidence type="ECO:0000256" key="1">
    <source>
        <dbReference type="ARBA" id="ARBA00022741"/>
    </source>
</evidence>
<dbReference type="EMBL" id="MHNF01000020">
    <property type="protein sequence ID" value="OGZ41041.1"/>
    <property type="molecule type" value="Genomic_DNA"/>
</dbReference>
<dbReference type="InterPro" id="IPR051055">
    <property type="entry name" value="PIF1_helicase"/>
</dbReference>
<keyword evidence="7" id="KW-0234">DNA repair</keyword>
<comment type="caution">
    <text evidence="10">The sequence shown here is derived from an EMBL/GenBank/DDBJ whole genome shotgun (WGS) entry which is preliminary data.</text>
</comment>
<dbReference type="PANTHER" id="PTHR47642:SF5">
    <property type="entry name" value="ATP-DEPENDENT DNA HELICASE"/>
    <property type="match status" value="1"/>
</dbReference>
<feature type="domain" description="AAA+ ATPase" evidence="9">
    <location>
        <begin position="16"/>
        <end position="143"/>
    </location>
</feature>
<evidence type="ECO:0000256" key="2">
    <source>
        <dbReference type="ARBA" id="ARBA00022763"/>
    </source>
</evidence>
<dbReference type="PANTHER" id="PTHR47642">
    <property type="entry name" value="ATP-DEPENDENT DNA HELICASE"/>
    <property type="match status" value="1"/>
</dbReference>
<proteinExistence type="predicted"/>
<keyword evidence="5" id="KW-0067">ATP-binding</keyword>
<keyword evidence="8" id="KW-0413">Isomerase</keyword>
<sequence length="573" mass="64151">MEKNMTQSQALTILKTGANVFLTGEPGSGKTYLINEYVAYLRAHEIEPAITASTGIAATHIGGFTIHSWCGIGIKKQLEKRDLEKIASSGYIKKRVNRAKILIIDEISMLLPGTLVMVDAVCRKIKGSAAPFGGLQIVLVGDFFQLPPVVKNEEENVLIKEVSARFAYDSPAWSAANLTVCYLSEQYRQDDATFLNILTAIRCNRFGEDHLCHIEKRKIQQHLAPARAPKLFSHNFDVDRVNEEMLAKLSGEVKAFLMLSKGPRPIVDALKRGCLSPEKLCLKIGAEVMFVKNNLKEGFVNGTLGRVEAFDKTSGWPIVKTRNGRKIQTEPMDWVIEEGGITRAQITQLPLRLAWAITVHKSQGMSMDEAVMDLSGVFEFGQGYVAFSRVRRLAGLHILGWNEKTFLVHPEILSKDKIFRARSSRAKEFLSDMAGAELAKRHENFIVFCEGNLKANENLVQKIGGRWEKKEKIDTHIATFTLWNERKNIAQIANARNLAESTILGHIERLTKQGKIDRDDLSRILTPTPAKALPQIHAAFRELGADALSPVFAKFAGKYSYDELRIARMMYQK</sequence>
<reference evidence="10 11" key="1">
    <citation type="journal article" date="2016" name="Nat. Commun.">
        <title>Thousands of microbial genomes shed light on interconnected biogeochemical processes in an aquifer system.</title>
        <authorList>
            <person name="Anantharaman K."/>
            <person name="Brown C.T."/>
            <person name="Hug L.A."/>
            <person name="Sharon I."/>
            <person name="Castelle C.J."/>
            <person name="Probst A.J."/>
            <person name="Thomas B.C."/>
            <person name="Singh A."/>
            <person name="Wilkins M.J."/>
            <person name="Karaoz U."/>
            <person name="Brodie E.L."/>
            <person name="Williams K.H."/>
            <person name="Hubbard S.S."/>
            <person name="Banfield J.F."/>
        </authorList>
    </citation>
    <scope>NUCLEOTIDE SEQUENCE [LARGE SCALE GENOMIC DNA]</scope>
</reference>
<keyword evidence="6" id="KW-0238">DNA-binding</keyword>
<dbReference type="Gene3D" id="1.10.10.1390">
    <property type="entry name" value="ATP-dependent DNA helicase RecQ"/>
    <property type="match status" value="1"/>
</dbReference>
<dbReference type="Proteomes" id="UP000177126">
    <property type="component" value="Unassembled WGS sequence"/>
</dbReference>
<dbReference type="GO" id="GO:0006281">
    <property type="term" value="P:DNA repair"/>
    <property type="evidence" value="ECO:0007669"/>
    <property type="project" value="InterPro"/>
</dbReference>
<dbReference type="CDD" id="cd18037">
    <property type="entry name" value="DEXSc_Pif1_like"/>
    <property type="match status" value="1"/>
</dbReference>
<evidence type="ECO:0000259" key="9">
    <source>
        <dbReference type="SMART" id="SM00382"/>
    </source>
</evidence>
<name>A0A1G2FU24_9BACT</name>
<dbReference type="InterPro" id="IPR010285">
    <property type="entry name" value="DNA_helicase_pif1-like_DEAD"/>
</dbReference>
<dbReference type="InterPro" id="IPR003593">
    <property type="entry name" value="AAA+_ATPase"/>
</dbReference>
<dbReference type="SUPFAM" id="SSF52540">
    <property type="entry name" value="P-loop containing nucleoside triphosphate hydrolases"/>
    <property type="match status" value="2"/>
</dbReference>
<dbReference type="GO" id="GO:0003678">
    <property type="term" value="F:DNA helicase activity"/>
    <property type="evidence" value="ECO:0007669"/>
    <property type="project" value="InterPro"/>
</dbReference>
<evidence type="ECO:0000256" key="6">
    <source>
        <dbReference type="ARBA" id="ARBA00023125"/>
    </source>
</evidence>
<evidence type="ECO:0000256" key="7">
    <source>
        <dbReference type="ARBA" id="ARBA00023204"/>
    </source>
</evidence>
<dbReference type="InterPro" id="IPR027417">
    <property type="entry name" value="P-loop_NTPase"/>
</dbReference>
<accession>A0A1G2FU24</accession>
<gene>
    <name evidence="10" type="ORF">A3B04_02875</name>
</gene>
<keyword evidence="1" id="KW-0547">Nucleotide-binding</keyword>
<dbReference type="GO" id="GO:0000723">
    <property type="term" value="P:telomere maintenance"/>
    <property type="evidence" value="ECO:0007669"/>
    <property type="project" value="InterPro"/>
</dbReference>
<dbReference type="SMART" id="SM00382">
    <property type="entry name" value="AAA"/>
    <property type="match status" value="1"/>
</dbReference>
<dbReference type="AlphaFoldDB" id="A0A1G2FU24"/>
<dbReference type="Pfam" id="PF14493">
    <property type="entry name" value="HTH_40"/>
    <property type="match status" value="1"/>
</dbReference>
<evidence type="ECO:0000256" key="3">
    <source>
        <dbReference type="ARBA" id="ARBA00022801"/>
    </source>
</evidence>
<evidence type="ECO:0000256" key="5">
    <source>
        <dbReference type="ARBA" id="ARBA00022840"/>
    </source>
</evidence>